<gene>
    <name evidence="7" type="ORF">LE190_01590</name>
</gene>
<name>A0ABS7Y4L9_9BURK</name>
<organism evidence="7 8">
    <name type="scientific">Massilia hydrophila</name>
    <dbReference type="NCBI Taxonomy" id="3044279"/>
    <lineage>
        <taxon>Bacteria</taxon>
        <taxon>Pseudomonadati</taxon>
        <taxon>Pseudomonadota</taxon>
        <taxon>Betaproteobacteria</taxon>
        <taxon>Burkholderiales</taxon>
        <taxon>Oxalobacteraceae</taxon>
        <taxon>Telluria group</taxon>
        <taxon>Massilia</taxon>
    </lineage>
</organism>
<dbReference type="PANTHER" id="PTHR30250:SF26">
    <property type="entry name" value="PSMA PROTEIN"/>
    <property type="match status" value="1"/>
</dbReference>
<evidence type="ECO:0000256" key="4">
    <source>
        <dbReference type="ARBA" id="ARBA00022989"/>
    </source>
</evidence>
<sequence length="504" mass="55214">MSLKSNILANYASQIYVTLIGIVMVPVYVQYMGAEAYGLVGFFTMLQAWFQLLDIGLTPTMARATARYNGGAIDQRSLRQLLRALEGIFVGVAFVGSIAILVGANKIAAEWLQVQHLAVSEVREAIVLMGFIVALRWVSGLYRGVISGFEKMVWLSGFNIAMATARFVLIIPVFLFVGSEPAHFFSYQLLLAVLELSILIYKAYSSLPKGVQENGARWSWGPLRGVLKFSLSIAFTSSVWILITQTDKLVLSKLLPLADYAYFTLAVLVAGGVMALSGPISSALLPRLTRMAAINDDVGLTKLYRGATQLVGVATIPASLVLALFSEQVLWAWTGDIAIARAAGPVLQLYALGNGILTLAAFPYYLQYAKGDMRLHLIGNAVFIIMLIPALIWGTAKYGVIGAGYAWLISNFLYFILWVPKVHNRFYKGLHFNWLTSDVTKPILVTSLAALAIRSIVEWPQDRALMAVSLVVIGIFLLLTTAVTSKQIRARLVSSSRALLLKKY</sequence>
<keyword evidence="5 6" id="KW-0472">Membrane</keyword>
<evidence type="ECO:0000256" key="2">
    <source>
        <dbReference type="ARBA" id="ARBA00022475"/>
    </source>
</evidence>
<dbReference type="EMBL" id="JAHYBX010000001">
    <property type="protein sequence ID" value="MCA1854620.1"/>
    <property type="molecule type" value="Genomic_DNA"/>
</dbReference>
<dbReference type="Pfam" id="PF01943">
    <property type="entry name" value="Polysacc_synt"/>
    <property type="match status" value="1"/>
</dbReference>
<evidence type="ECO:0000256" key="5">
    <source>
        <dbReference type="ARBA" id="ARBA00023136"/>
    </source>
</evidence>
<evidence type="ECO:0000256" key="6">
    <source>
        <dbReference type="SAM" id="Phobius"/>
    </source>
</evidence>
<feature type="transmembrane region" description="Helical" evidence="6">
    <location>
        <begin position="306"/>
        <end position="326"/>
    </location>
</feature>
<feature type="transmembrane region" description="Helical" evidence="6">
    <location>
        <begin position="225"/>
        <end position="243"/>
    </location>
</feature>
<feature type="transmembrane region" description="Helical" evidence="6">
    <location>
        <begin position="125"/>
        <end position="142"/>
    </location>
</feature>
<comment type="caution">
    <text evidence="7">The sequence shown here is derived from an EMBL/GenBank/DDBJ whole genome shotgun (WGS) entry which is preliminary data.</text>
</comment>
<keyword evidence="3 6" id="KW-0812">Transmembrane</keyword>
<feature type="transmembrane region" description="Helical" evidence="6">
    <location>
        <begin position="12"/>
        <end position="31"/>
    </location>
</feature>
<keyword evidence="4 6" id="KW-1133">Transmembrane helix</keyword>
<evidence type="ECO:0000313" key="7">
    <source>
        <dbReference type="EMBL" id="MCA1854620.1"/>
    </source>
</evidence>
<keyword evidence="8" id="KW-1185">Reference proteome</keyword>
<feature type="transmembrane region" description="Helical" evidence="6">
    <location>
        <begin position="463"/>
        <end position="483"/>
    </location>
</feature>
<feature type="transmembrane region" description="Helical" evidence="6">
    <location>
        <begin position="37"/>
        <end position="57"/>
    </location>
</feature>
<keyword evidence="2" id="KW-1003">Cell membrane</keyword>
<evidence type="ECO:0000256" key="3">
    <source>
        <dbReference type="ARBA" id="ARBA00022692"/>
    </source>
</evidence>
<dbReference type="InterPro" id="IPR002797">
    <property type="entry name" value="Polysacc_synth"/>
</dbReference>
<proteinExistence type="predicted"/>
<dbReference type="Proteomes" id="UP001198602">
    <property type="component" value="Unassembled WGS sequence"/>
</dbReference>
<protein>
    <submittedName>
        <fullName evidence="7">Oligosaccharide flippase family protein</fullName>
    </submittedName>
</protein>
<feature type="transmembrane region" description="Helical" evidence="6">
    <location>
        <begin position="154"/>
        <end position="178"/>
    </location>
</feature>
<evidence type="ECO:0000256" key="1">
    <source>
        <dbReference type="ARBA" id="ARBA00004651"/>
    </source>
</evidence>
<accession>A0ABS7Y4L9</accession>
<reference evidence="7 8" key="1">
    <citation type="submission" date="2021-07" db="EMBL/GenBank/DDBJ databases">
        <title>Characterization of Violacein-producing bacteria and related species.</title>
        <authorList>
            <person name="Wilson H.S."/>
            <person name="De Leon M.E."/>
        </authorList>
    </citation>
    <scope>NUCLEOTIDE SEQUENCE [LARGE SCALE GENOMIC DNA]</scope>
    <source>
        <strain evidence="7 8">HSC-2F05</strain>
    </source>
</reference>
<feature type="transmembrane region" description="Helical" evidence="6">
    <location>
        <begin position="184"/>
        <end position="204"/>
    </location>
</feature>
<feature type="transmembrane region" description="Helical" evidence="6">
    <location>
        <begin position="84"/>
        <end position="105"/>
    </location>
</feature>
<feature type="transmembrane region" description="Helical" evidence="6">
    <location>
        <begin position="400"/>
        <end position="419"/>
    </location>
</feature>
<dbReference type="PANTHER" id="PTHR30250">
    <property type="entry name" value="PST FAMILY PREDICTED COLANIC ACID TRANSPORTER"/>
    <property type="match status" value="1"/>
</dbReference>
<dbReference type="InterPro" id="IPR050833">
    <property type="entry name" value="Poly_Biosynth_Transport"/>
</dbReference>
<feature type="transmembrane region" description="Helical" evidence="6">
    <location>
        <begin position="439"/>
        <end position="457"/>
    </location>
</feature>
<dbReference type="RefSeq" id="WP_225237073.1">
    <property type="nucleotide sequence ID" value="NZ_JAHYBX010000001.1"/>
</dbReference>
<comment type="subcellular location">
    <subcellularLocation>
        <location evidence="1">Cell membrane</location>
        <topology evidence="1">Multi-pass membrane protein</topology>
    </subcellularLocation>
</comment>
<feature type="transmembrane region" description="Helical" evidence="6">
    <location>
        <begin position="377"/>
        <end position="394"/>
    </location>
</feature>
<feature type="transmembrane region" description="Helical" evidence="6">
    <location>
        <begin position="346"/>
        <end position="365"/>
    </location>
</feature>
<feature type="transmembrane region" description="Helical" evidence="6">
    <location>
        <begin position="263"/>
        <end position="285"/>
    </location>
</feature>
<evidence type="ECO:0000313" key="8">
    <source>
        <dbReference type="Proteomes" id="UP001198602"/>
    </source>
</evidence>